<dbReference type="Proteomes" id="UP000316621">
    <property type="component" value="Chromosome 9"/>
</dbReference>
<evidence type="ECO:0000313" key="2">
    <source>
        <dbReference type="Proteomes" id="UP000316621"/>
    </source>
</evidence>
<dbReference type="AlphaFoldDB" id="A0A4Y7L5M8"/>
<gene>
    <name evidence="1" type="ORF">C5167_003821</name>
</gene>
<evidence type="ECO:0000313" key="1">
    <source>
        <dbReference type="EMBL" id="RZC79579.1"/>
    </source>
</evidence>
<keyword evidence="2" id="KW-1185">Reference proteome</keyword>
<reference evidence="1 2" key="1">
    <citation type="journal article" date="2018" name="Science">
        <title>The opium poppy genome and morphinan production.</title>
        <authorList>
            <person name="Guo L."/>
            <person name="Winzer T."/>
            <person name="Yang X."/>
            <person name="Li Y."/>
            <person name="Ning Z."/>
            <person name="He Z."/>
            <person name="Teodor R."/>
            <person name="Lu Y."/>
            <person name="Bowser T.A."/>
            <person name="Graham I.A."/>
            <person name="Ye K."/>
        </authorList>
    </citation>
    <scope>NUCLEOTIDE SEQUENCE [LARGE SCALE GENOMIC DNA]</scope>
    <source>
        <strain evidence="2">cv. HN1</strain>
        <tissue evidence="1">Leaves</tissue>
    </source>
</reference>
<protein>
    <submittedName>
        <fullName evidence="1">Uncharacterized protein</fullName>
    </submittedName>
</protein>
<dbReference type="Gramene" id="RZC79579">
    <property type="protein sequence ID" value="RZC79579"/>
    <property type="gene ID" value="C5167_003821"/>
</dbReference>
<proteinExistence type="predicted"/>
<name>A0A4Y7L5M8_PAPSO</name>
<sequence>MSTAVRPLPHAHCCIPINRCVMGRCVVGRRVMGRRVVIGGSCCLLHGHFLTSTASHPSFPNSHCHTPMAAHCRMPSAGWISEILCRYLYRSCSYVYEGPQRLKL</sequence>
<organism evidence="1 2">
    <name type="scientific">Papaver somniferum</name>
    <name type="common">Opium poppy</name>
    <dbReference type="NCBI Taxonomy" id="3469"/>
    <lineage>
        <taxon>Eukaryota</taxon>
        <taxon>Viridiplantae</taxon>
        <taxon>Streptophyta</taxon>
        <taxon>Embryophyta</taxon>
        <taxon>Tracheophyta</taxon>
        <taxon>Spermatophyta</taxon>
        <taxon>Magnoliopsida</taxon>
        <taxon>Ranunculales</taxon>
        <taxon>Papaveraceae</taxon>
        <taxon>Papaveroideae</taxon>
        <taxon>Papaver</taxon>
    </lineage>
</organism>
<accession>A0A4Y7L5M8</accession>
<dbReference type="EMBL" id="CM010723">
    <property type="protein sequence ID" value="RZC79579.1"/>
    <property type="molecule type" value="Genomic_DNA"/>
</dbReference>